<reference evidence="5 6" key="1">
    <citation type="submission" date="2024-02" db="EMBL/GenBank/DDBJ databases">
        <authorList>
            <person name="Chen Y."/>
            <person name="Shah S."/>
            <person name="Dougan E. K."/>
            <person name="Thang M."/>
            <person name="Chan C."/>
        </authorList>
    </citation>
    <scope>NUCLEOTIDE SEQUENCE [LARGE SCALE GENOMIC DNA]</scope>
</reference>
<dbReference type="InterPro" id="IPR007052">
    <property type="entry name" value="CS_dom"/>
</dbReference>
<evidence type="ECO:0000256" key="3">
    <source>
        <dbReference type="SAM" id="MobiDB-lite"/>
    </source>
</evidence>
<keyword evidence="2" id="KW-0963">Cytoplasm</keyword>
<dbReference type="InterPro" id="IPR037898">
    <property type="entry name" value="NudC_fam"/>
</dbReference>
<accession>A0ABP0MMN3</accession>
<sequence length="400" mass="43944">MEPEPEEENATKAERMAWLRARGVRIEEPGQQSGPAVTASGRSFIFVKIPADDSSSCEELEGPHSQGDALPSILGSKFAGCELSDDELKAHAAIQGQPTVDVSVLRKLVTQGRAESFRLAVPTEANGRETVYAYLDEASEMKLLPLNQRASAIAQSCGFPSSCQFRGDIYIGRLRWLKGGLVENIDIRLPEMELGSFWMKRAITENLEFQASTQPEEHARAQAGAEHPASGSGDGYTWKDEEEELEVILEVPEGTTKKDVKIDFRREEVRILKPKTLTLKLFKSVEVDGCSWTMGKGQIVITLEKSEAAPWPQLLKELEGLSWLCGPNGITAVSLSQKPPLELNGVTDLTLGEKEIRSLAGRSHKYLSLSSSMSQSRESTLRLMELGADMKLQRLSLASA</sequence>
<dbReference type="CDD" id="cd06463">
    <property type="entry name" value="p23_like"/>
    <property type="match status" value="1"/>
</dbReference>
<feature type="domain" description="CS" evidence="4">
    <location>
        <begin position="231"/>
        <end position="315"/>
    </location>
</feature>
<dbReference type="EMBL" id="CAXAMN010018635">
    <property type="protein sequence ID" value="CAK9052741.1"/>
    <property type="molecule type" value="Genomic_DNA"/>
</dbReference>
<name>A0ABP0MMN3_9DINO</name>
<organism evidence="5 6">
    <name type="scientific">Durusdinium trenchii</name>
    <dbReference type="NCBI Taxonomy" id="1381693"/>
    <lineage>
        <taxon>Eukaryota</taxon>
        <taxon>Sar</taxon>
        <taxon>Alveolata</taxon>
        <taxon>Dinophyceae</taxon>
        <taxon>Suessiales</taxon>
        <taxon>Symbiodiniaceae</taxon>
        <taxon>Durusdinium</taxon>
    </lineage>
</organism>
<comment type="caution">
    <text evidence="5">The sequence shown here is derived from an EMBL/GenBank/DDBJ whole genome shotgun (WGS) entry which is preliminary data.</text>
</comment>
<evidence type="ECO:0000256" key="1">
    <source>
        <dbReference type="ARBA" id="ARBA00004496"/>
    </source>
</evidence>
<feature type="region of interest" description="Disordered" evidence="3">
    <location>
        <begin position="212"/>
        <end position="235"/>
    </location>
</feature>
<gene>
    <name evidence="5" type="ORF">CCMP2556_LOCUS26587</name>
</gene>
<dbReference type="Pfam" id="PF04969">
    <property type="entry name" value="CS"/>
    <property type="match status" value="1"/>
</dbReference>
<dbReference type="PROSITE" id="PS51203">
    <property type="entry name" value="CS"/>
    <property type="match status" value="1"/>
</dbReference>
<protein>
    <recommendedName>
        <fullName evidence="4">CS domain-containing protein</fullName>
    </recommendedName>
</protein>
<proteinExistence type="predicted"/>
<dbReference type="PANTHER" id="PTHR12356">
    <property type="entry name" value="NUCLEAR MOVEMENT PROTEIN NUDC"/>
    <property type="match status" value="1"/>
</dbReference>
<dbReference type="PANTHER" id="PTHR12356:SF3">
    <property type="entry name" value="NUCLEAR MIGRATION PROTEIN NUDC"/>
    <property type="match status" value="1"/>
</dbReference>
<dbReference type="Proteomes" id="UP001642484">
    <property type="component" value="Unassembled WGS sequence"/>
</dbReference>
<dbReference type="Gene3D" id="2.60.40.790">
    <property type="match status" value="1"/>
</dbReference>
<evidence type="ECO:0000259" key="4">
    <source>
        <dbReference type="PROSITE" id="PS51203"/>
    </source>
</evidence>
<evidence type="ECO:0000256" key="2">
    <source>
        <dbReference type="ARBA" id="ARBA00022490"/>
    </source>
</evidence>
<evidence type="ECO:0000313" key="6">
    <source>
        <dbReference type="Proteomes" id="UP001642484"/>
    </source>
</evidence>
<comment type="subcellular location">
    <subcellularLocation>
        <location evidence="1">Cytoplasm</location>
    </subcellularLocation>
</comment>
<keyword evidence="6" id="KW-1185">Reference proteome</keyword>
<dbReference type="InterPro" id="IPR008978">
    <property type="entry name" value="HSP20-like_chaperone"/>
</dbReference>
<dbReference type="SUPFAM" id="SSF49764">
    <property type="entry name" value="HSP20-like chaperones"/>
    <property type="match status" value="1"/>
</dbReference>
<evidence type="ECO:0000313" key="5">
    <source>
        <dbReference type="EMBL" id="CAK9052741.1"/>
    </source>
</evidence>